<dbReference type="GO" id="GO:0016787">
    <property type="term" value="F:hydrolase activity"/>
    <property type="evidence" value="ECO:0007669"/>
    <property type="project" value="UniProtKB-KW"/>
</dbReference>
<keyword evidence="5" id="KW-1185">Reference proteome</keyword>
<dbReference type="PANTHER" id="PTHR43194:SF2">
    <property type="entry name" value="PEROXISOMAL MEMBRANE PROTEIN LPX1"/>
    <property type="match status" value="1"/>
</dbReference>
<dbReference type="InterPro" id="IPR000073">
    <property type="entry name" value="AB_hydrolase_1"/>
</dbReference>
<sequence length="640" mass="69732">MSMVRANGLSVHVEQLSPPEPVAGTTSGRHDPAPTAVLIHGMATDTLASWYLTLAHPLVAAGFRVVMYDLRGHGHTDRPPEGYTLDDFIDDLAALLAALDVTGPVHLFGNSFGGTIAFGYAARHPERVAAIAAVESSPPTALWFERVAQQLDNAATYLPRAHALAEIEAERGERASRRARMAREVLAATSLVRDLPASRLPAEERIVAVGCPVLWVYGGDSAVVELAPEVRRLLPQARIVTVPGQRHSILVDQPGVVGDIVLSWLRQDCDVHPGRADATGLSGRDGRDTWSTPAASTDPHRSGGLLMDPATSGQAIIISTGRCGSTLLSDLIAEQIDTLSVQEFFMAVVAPTDAEDVLSGAAYWSRLSSPRPELATLFRIGLAPVEVCYPEDGRWARNLAELPRILATTLPKISSDPDHLYDTLAELVPGFPAQPVAWHHQMFLDLLTSLTARRRWVERSGGSSHVAPYLLKNYPTAKIVYLTRDWADTAHSMSRHPSFQLLQLSMESLGRYGLDPFQLAAGQPVPEELAPYLPGRLTAQTLRERARDVERYLGLCAFLASEAEQAIADARPQELLTMTYEDLVDDPLTQLGRLGRFLDFDDWEKWAQRVVGAVEARPRGHGPAALADRRVVPGRAGRQM</sequence>
<feature type="region of interest" description="Disordered" evidence="1">
    <location>
        <begin position="1"/>
        <end position="29"/>
    </location>
</feature>
<dbReference type="Proteomes" id="UP001596203">
    <property type="component" value="Unassembled WGS sequence"/>
</dbReference>
<name>A0ABW1K3A1_9ACTN</name>
<dbReference type="Gene3D" id="3.40.50.1820">
    <property type="entry name" value="alpha/beta hydrolase"/>
    <property type="match status" value="1"/>
</dbReference>
<organism evidence="4 5">
    <name type="scientific">Plantactinospora solaniradicis</name>
    <dbReference type="NCBI Taxonomy" id="1723736"/>
    <lineage>
        <taxon>Bacteria</taxon>
        <taxon>Bacillati</taxon>
        <taxon>Actinomycetota</taxon>
        <taxon>Actinomycetes</taxon>
        <taxon>Micromonosporales</taxon>
        <taxon>Micromonosporaceae</taxon>
        <taxon>Plantactinospora</taxon>
    </lineage>
</organism>
<dbReference type="PANTHER" id="PTHR43194">
    <property type="entry name" value="HYDROLASE ALPHA/BETA FOLD FAMILY"/>
    <property type="match status" value="1"/>
</dbReference>
<comment type="caution">
    <text evidence="4">The sequence shown here is derived from an EMBL/GenBank/DDBJ whole genome shotgun (WGS) entry which is preliminary data.</text>
</comment>
<reference evidence="5" key="1">
    <citation type="journal article" date="2019" name="Int. J. Syst. Evol. Microbiol.">
        <title>The Global Catalogue of Microorganisms (GCM) 10K type strain sequencing project: providing services to taxonomists for standard genome sequencing and annotation.</title>
        <authorList>
            <consortium name="The Broad Institute Genomics Platform"/>
            <consortium name="The Broad Institute Genome Sequencing Center for Infectious Disease"/>
            <person name="Wu L."/>
            <person name="Ma J."/>
        </authorList>
    </citation>
    <scope>NUCLEOTIDE SEQUENCE [LARGE SCALE GENOMIC DNA]</scope>
    <source>
        <strain evidence="5">ZS-35-S2</strain>
    </source>
</reference>
<feature type="domain" description="Sulfotransferase" evidence="3">
    <location>
        <begin position="314"/>
        <end position="601"/>
    </location>
</feature>
<feature type="domain" description="AB hydrolase-1" evidence="2">
    <location>
        <begin position="37"/>
        <end position="155"/>
    </location>
</feature>
<evidence type="ECO:0000259" key="2">
    <source>
        <dbReference type="Pfam" id="PF00561"/>
    </source>
</evidence>
<evidence type="ECO:0000256" key="1">
    <source>
        <dbReference type="SAM" id="MobiDB-lite"/>
    </source>
</evidence>
<dbReference type="Pfam" id="PF00561">
    <property type="entry name" value="Abhydrolase_1"/>
    <property type="match status" value="1"/>
</dbReference>
<evidence type="ECO:0000313" key="4">
    <source>
        <dbReference type="EMBL" id="MFC6015935.1"/>
    </source>
</evidence>
<dbReference type="PRINTS" id="PR00111">
    <property type="entry name" value="ABHYDROLASE"/>
</dbReference>
<dbReference type="EMBL" id="JBHSPR010000007">
    <property type="protein sequence ID" value="MFC6015935.1"/>
    <property type="molecule type" value="Genomic_DNA"/>
</dbReference>
<dbReference type="InterPro" id="IPR000863">
    <property type="entry name" value="Sulfotransferase_dom"/>
</dbReference>
<protein>
    <submittedName>
        <fullName evidence="4">Alpha/beta fold hydrolase</fullName>
    </submittedName>
</protein>
<accession>A0ABW1K3A1</accession>
<dbReference type="InterPro" id="IPR050228">
    <property type="entry name" value="Carboxylesterase_BioH"/>
</dbReference>
<dbReference type="InterPro" id="IPR029058">
    <property type="entry name" value="AB_hydrolase_fold"/>
</dbReference>
<feature type="region of interest" description="Disordered" evidence="1">
    <location>
        <begin position="276"/>
        <end position="303"/>
    </location>
</feature>
<dbReference type="SUPFAM" id="SSF53474">
    <property type="entry name" value="alpha/beta-Hydrolases"/>
    <property type="match status" value="1"/>
</dbReference>
<dbReference type="SUPFAM" id="SSF52540">
    <property type="entry name" value="P-loop containing nucleoside triphosphate hydrolases"/>
    <property type="match status" value="1"/>
</dbReference>
<keyword evidence="4" id="KW-0378">Hydrolase</keyword>
<dbReference type="RefSeq" id="WP_377418735.1">
    <property type="nucleotide sequence ID" value="NZ_JBHSPR010000007.1"/>
</dbReference>
<gene>
    <name evidence="4" type="ORF">ACFP2T_06985</name>
</gene>
<evidence type="ECO:0000259" key="3">
    <source>
        <dbReference type="Pfam" id="PF00685"/>
    </source>
</evidence>
<dbReference type="Pfam" id="PF00685">
    <property type="entry name" value="Sulfotransfer_1"/>
    <property type="match status" value="1"/>
</dbReference>
<dbReference type="InterPro" id="IPR027417">
    <property type="entry name" value="P-loop_NTPase"/>
</dbReference>
<proteinExistence type="predicted"/>
<dbReference type="Gene3D" id="3.40.50.300">
    <property type="entry name" value="P-loop containing nucleotide triphosphate hydrolases"/>
    <property type="match status" value="1"/>
</dbReference>
<evidence type="ECO:0000313" key="5">
    <source>
        <dbReference type="Proteomes" id="UP001596203"/>
    </source>
</evidence>